<dbReference type="RefSeq" id="WP_087488696.1">
    <property type="nucleotide sequence ID" value="NZ_CP015579.1"/>
</dbReference>
<dbReference type="CDD" id="cd01392">
    <property type="entry name" value="HTH_LacI"/>
    <property type="match status" value="1"/>
</dbReference>
<proteinExistence type="predicted"/>
<dbReference type="GO" id="GO:0003700">
    <property type="term" value="F:DNA-binding transcription factor activity"/>
    <property type="evidence" value="ECO:0007669"/>
    <property type="project" value="TreeGrafter"/>
</dbReference>
<dbReference type="Pfam" id="PF00532">
    <property type="entry name" value="Peripla_BP_1"/>
    <property type="match status" value="1"/>
</dbReference>
<evidence type="ECO:0000259" key="4">
    <source>
        <dbReference type="PROSITE" id="PS50932"/>
    </source>
</evidence>
<dbReference type="Proteomes" id="UP000195729">
    <property type="component" value="Chromosome"/>
</dbReference>
<dbReference type="Pfam" id="PF00356">
    <property type="entry name" value="LacI"/>
    <property type="match status" value="1"/>
</dbReference>
<protein>
    <submittedName>
        <fullName evidence="5">LacI family transcriptional regulator</fullName>
    </submittedName>
</protein>
<accession>A0A1Y0L992</accession>
<dbReference type="PANTHER" id="PTHR30146">
    <property type="entry name" value="LACI-RELATED TRANSCRIPTIONAL REPRESSOR"/>
    <property type="match status" value="1"/>
</dbReference>
<evidence type="ECO:0000256" key="1">
    <source>
        <dbReference type="ARBA" id="ARBA00023015"/>
    </source>
</evidence>
<evidence type="ECO:0000313" key="8">
    <source>
        <dbReference type="Proteomes" id="UP000195814"/>
    </source>
</evidence>
<evidence type="ECO:0000256" key="2">
    <source>
        <dbReference type="ARBA" id="ARBA00023125"/>
    </source>
</evidence>
<dbReference type="EMBL" id="CP015581">
    <property type="protein sequence ID" value="ARU98375.1"/>
    <property type="molecule type" value="Genomic_DNA"/>
</dbReference>
<dbReference type="Proteomes" id="UP000195814">
    <property type="component" value="Chromosome"/>
</dbReference>
<feature type="domain" description="HTH lacI-type" evidence="4">
    <location>
        <begin position="15"/>
        <end position="69"/>
    </location>
</feature>
<dbReference type="InterPro" id="IPR010982">
    <property type="entry name" value="Lambda_DNA-bd_dom_sf"/>
</dbReference>
<keyword evidence="2" id="KW-0238">DNA-binding</keyword>
<dbReference type="OrthoDB" id="6619319at2"/>
<keyword evidence="1" id="KW-0805">Transcription regulation</keyword>
<evidence type="ECO:0000313" key="6">
    <source>
        <dbReference type="EMBL" id="ARU98375.1"/>
    </source>
</evidence>
<dbReference type="PROSITE" id="PS50932">
    <property type="entry name" value="HTH_LACI_2"/>
    <property type="match status" value="1"/>
</dbReference>
<dbReference type="Gene3D" id="3.40.50.2300">
    <property type="match status" value="2"/>
</dbReference>
<keyword evidence="7" id="KW-1185">Reference proteome</keyword>
<dbReference type="Gene3D" id="1.10.260.40">
    <property type="entry name" value="lambda repressor-like DNA-binding domains"/>
    <property type="match status" value="1"/>
</dbReference>
<gene>
    <name evidence="5" type="ORF">A7K98_11475</name>
    <name evidence="6" type="ORF">A7K99_11475</name>
</gene>
<keyword evidence="3" id="KW-0804">Transcription</keyword>
<evidence type="ECO:0000313" key="5">
    <source>
        <dbReference type="EMBL" id="ARU94335.1"/>
    </source>
</evidence>
<dbReference type="InterPro" id="IPR000843">
    <property type="entry name" value="HTH_LacI"/>
</dbReference>
<name>A0A1Y0L992_TATCI</name>
<dbReference type="GO" id="GO:0000976">
    <property type="term" value="F:transcription cis-regulatory region binding"/>
    <property type="evidence" value="ECO:0007669"/>
    <property type="project" value="TreeGrafter"/>
</dbReference>
<dbReference type="EMBL" id="CP015579">
    <property type="protein sequence ID" value="ARU94335.1"/>
    <property type="molecule type" value="Genomic_DNA"/>
</dbReference>
<sequence length="341" mass="37774">MKAKDNHDGHKHNPATADDVALVAGVSKWTVLRAFQEGASISDKSRKQVMAAAQQLGFQPNLLARSLKRRKTNIIGVVADEFTNPHSLRMLREVTAQLNERGYMTLLLNVESAENFKSVLQMAGQLQVDGLIYLATIVSDALLVATETLHHIPAIHVFRSTDSAEIDEVMTDGFNASRQLGQLLTGQGYQRYGYLKGPDTSSRHLLRLEGYTASLHEAGKTLDQLLVAGNYDRDRAYEIMRGYLLATPAEQRIEALFCENDVLAFGAMQAVKDFSPDLHIGMVGFDNVDEAHSPTWSLTSWDQDAALQISEAISRLIDGNTDESMRRLPGKLALRTSHLRK</sequence>
<dbReference type="KEGG" id="tci:A7K98_11475"/>
<dbReference type="InterPro" id="IPR001761">
    <property type="entry name" value="Peripla_BP/Lac1_sug-bd_dom"/>
</dbReference>
<dbReference type="SMART" id="SM00354">
    <property type="entry name" value="HTH_LACI"/>
    <property type="match status" value="1"/>
</dbReference>
<dbReference type="AlphaFoldDB" id="A0A1Y0L992"/>
<organism evidence="5 8">
    <name type="scientific">Tatumella citrea</name>
    <name type="common">Pantoea citrea</name>
    <dbReference type="NCBI Taxonomy" id="53336"/>
    <lineage>
        <taxon>Bacteria</taxon>
        <taxon>Pseudomonadati</taxon>
        <taxon>Pseudomonadota</taxon>
        <taxon>Gammaproteobacteria</taxon>
        <taxon>Enterobacterales</taxon>
        <taxon>Erwiniaceae</taxon>
        <taxon>Tatumella</taxon>
    </lineage>
</organism>
<dbReference type="PANTHER" id="PTHR30146:SF109">
    <property type="entry name" value="HTH-TYPE TRANSCRIPTIONAL REGULATOR GALS"/>
    <property type="match status" value="1"/>
</dbReference>
<evidence type="ECO:0000313" key="7">
    <source>
        <dbReference type="Proteomes" id="UP000195729"/>
    </source>
</evidence>
<dbReference type="SUPFAM" id="SSF53822">
    <property type="entry name" value="Periplasmic binding protein-like I"/>
    <property type="match status" value="1"/>
</dbReference>
<dbReference type="SUPFAM" id="SSF47413">
    <property type="entry name" value="lambda repressor-like DNA-binding domains"/>
    <property type="match status" value="1"/>
</dbReference>
<dbReference type="InterPro" id="IPR028082">
    <property type="entry name" value="Peripla_BP_I"/>
</dbReference>
<reference evidence="7 8" key="1">
    <citation type="submission" date="2016-05" db="EMBL/GenBank/DDBJ databases">
        <title>Complete genome sequence of two 2,5-diketo-D-glunonic acid producing strain Tatumella citrea.</title>
        <authorList>
            <person name="Duan C."/>
            <person name="Yang J."/>
            <person name="Yang S."/>
        </authorList>
    </citation>
    <scope>NUCLEOTIDE SEQUENCE [LARGE SCALE GENOMIC DNA]</scope>
    <source>
        <strain evidence="6 7">ATCC 39140</strain>
        <strain evidence="5 8">DSM 13699</strain>
    </source>
</reference>
<evidence type="ECO:0000256" key="3">
    <source>
        <dbReference type="ARBA" id="ARBA00023163"/>
    </source>
</evidence>